<dbReference type="Gene3D" id="3.30.43.10">
    <property type="entry name" value="Uridine Diphospho-n-acetylenolpyruvylglucosamine Reductase, domain 2"/>
    <property type="match status" value="1"/>
</dbReference>
<gene>
    <name evidence="7" type="ORF">WJX73_002770</name>
</gene>
<proteinExistence type="inferred from homology"/>
<dbReference type="InterPro" id="IPR006094">
    <property type="entry name" value="Oxid_FAD_bind_N"/>
</dbReference>
<comment type="cofactor">
    <cofactor evidence="1">
        <name>FAD</name>
        <dbReference type="ChEBI" id="CHEBI:57692"/>
    </cofactor>
</comment>
<keyword evidence="5" id="KW-0560">Oxidoreductase</keyword>
<evidence type="ECO:0000256" key="3">
    <source>
        <dbReference type="ARBA" id="ARBA00022630"/>
    </source>
</evidence>
<feature type="domain" description="FAD-binding PCMH-type" evidence="6">
    <location>
        <begin position="93"/>
        <end position="262"/>
    </location>
</feature>
<dbReference type="GO" id="GO:0071949">
    <property type="term" value="F:FAD binding"/>
    <property type="evidence" value="ECO:0007669"/>
    <property type="project" value="InterPro"/>
</dbReference>
<dbReference type="InterPro" id="IPR016169">
    <property type="entry name" value="FAD-bd_PCMH_sub2"/>
</dbReference>
<evidence type="ECO:0000313" key="8">
    <source>
        <dbReference type="Proteomes" id="UP001465755"/>
    </source>
</evidence>
<protein>
    <recommendedName>
        <fullName evidence="6">FAD-binding PCMH-type domain-containing protein</fullName>
    </recommendedName>
</protein>
<dbReference type="Gene3D" id="3.30.465.10">
    <property type="match status" value="1"/>
</dbReference>
<evidence type="ECO:0000256" key="2">
    <source>
        <dbReference type="ARBA" id="ARBA00005466"/>
    </source>
</evidence>
<dbReference type="InterPro" id="IPR016166">
    <property type="entry name" value="FAD-bd_PCMH"/>
</dbReference>
<keyword evidence="4" id="KW-0274">FAD</keyword>
<dbReference type="Proteomes" id="UP001465755">
    <property type="component" value="Unassembled WGS sequence"/>
</dbReference>
<comment type="similarity">
    <text evidence="2">Belongs to the oxygen-dependent FAD-linked oxidoreductase family.</text>
</comment>
<organism evidence="7 8">
    <name type="scientific">Symbiochloris irregularis</name>
    <dbReference type="NCBI Taxonomy" id="706552"/>
    <lineage>
        <taxon>Eukaryota</taxon>
        <taxon>Viridiplantae</taxon>
        <taxon>Chlorophyta</taxon>
        <taxon>core chlorophytes</taxon>
        <taxon>Trebouxiophyceae</taxon>
        <taxon>Trebouxiales</taxon>
        <taxon>Trebouxiaceae</taxon>
        <taxon>Symbiochloris</taxon>
    </lineage>
</organism>
<comment type="caution">
    <text evidence="7">The sequence shown here is derived from an EMBL/GenBank/DDBJ whole genome shotgun (WGS) entry which is preliminary data.</text>
</comment>
<dbReference type="AlphaFoldDB" id="A0AAW1NQ48"/>
<reference evidence="7 8" key="1">
    <citation type="journal article" date="2024" name="Nat. Commun.">
        <title>Phylogenomics reveals the evolutionary origins of lichenization in chlorophyte algae.</title>
        <authorList>
            <person name="Puginier C."/>
            <person name="Libourel C."/>
            <person name="Otte J."/>
            <person name="Skaloud P."/>
            <person name="Haon M."/>
            <person name="Grisel S."/>
            <person name="Petersen M."/>
            <person name="Berrin J.G."/>
            <person name="Delaux P.M."/>
            <person name="Dal Grande F."/>
            <person name="Keller J."/>
        </authorList>
    </citation>
    <scope>NUCLEOTIDE SEQUENCE [LARGE SCALE GENOMIC DNA]</scope>
    <source>
        <strain evidence="7 8">SAG 2036</strain>
    </source>
</reference>
<dbReference type="InterPro" id="IPR050416">
    <property type="entry name" value="FAD-linked_Oxidoreductase"/>
</dbReference>
<dbReference type="Pfam" id="PF01565">
    <property type="entry name" value="FAD_binding_4"/>
    <property type="match status" value="1"/>
</dbReference>
<dbReference type="GO" id="GO:0016491">
    <property type="term" value="F:oxidoreductase activity"/>
    <property type="evidence" value="ECO:0007669"/>
    <property type="project" value="UniProtKB-KW"/>
</dbReference>
<dbReference type="InterPro" id="IPR036318">
    <property type="entry name" value="FAD-bd_PCMH-like_sf"/>
</dbReference>
<dbReference type="Gene3D" id="3.40.462.20">
    <property type="match status" value="1"/>
</dbReference>
<dbReference type="PANTHER" id="PTHR42973:SF39">
    <property type="entry name" value="FAD-BINDING PCMH-TYPE DOMAIN-CONTAINING PROTEIN"/>
    <property type="match status" value="1"/>
</dbReference>
<evidence type="ECO:0000256" key="1">
    <source>
        <dbReference type="ARBA" id="ARBA00001974"/>
    </source>
</evidence>
<keyword evidence="3" id="KW-0285">Flavoprotein</keyword>
<evidence type="ECO:0000256" key="5">
    <source>
        <dbReference type="ARBA" id="ARBA00023002"/>
    </source>
</evidence>
<name>A0AAW1NQ48_9CHLO</name>
<sequence>MGCHGFQPLPVPRKSGFVRTSSIRIAVFIALACAVGHRAYGQTCQPQEAQCSASLKQRLQSIVHGRVYEFNSSDPIDAELLDVWLEPGDPQDFEKTPALVLGVSDVNDVVTAVKFAQQSSLSIGTRGAACSIQKSFIPPNGLMLDMSDLRQVIVDPEAGVAIVQGGVSGADVEEATKPYGIAVPWGDALTTGMGLALHGGIGYSSRAYGLTTDSILNATLVLANGSVVTANETHNADLLQGLHGAGSIFGVVVEAALQLYDVSYWFGGYLLALDDAQGNGFKAVHEWAQEAMVQQPTMGVEIFRVSTLKAVQPQLPDAPGLAVIVGDPGSYLNQGAEARASKEATVKLLLDLPIIIPNTSSIGKLDYYLTELIVTSMSPPFAAGVWISAIARFDQDSDEFLDLVTNLTYQTPPGIVADSLYDYLGSTVVDNAVKNTSSFTCFHGEVDYHFFIQYSWPIGGDNAANFAFAESARQAIEPFVIATQPYVNLATVVSDGFVEVQVGGAKKLEQLRALKASIDPTNVFSQNPFKGLWVPSMRQLAQAE</sequence>
<evidence type="ECO:0000256" key="4">
    <source>
        <dbReference type="ARBA" id="ARBA00022827"/>
    </source>
</evidence>
<evidence type="ECO:0000259" key="6">
    <source>
        <dbReference type="PROSITE" id="PS51387"/>
    </source>
</evidence>
<keyword evidence="8" id="KW-1185">Reference proteome</keyword>
<evidence type="ECO:0000313" key="7">
    <source>
        <dbReference type="EMBL" id="KAK9791125.1"/>
    </source>
</evidence>
<dbReference type="InterPro" id="IPR016167">
    <property type="entry name" value="FAD-bd_PCMH_sub1"/>
</dbReference>
<accession>A0AAW1NQ48</accession>
<dbReference type="PROSITE" id="PS51387">
    <property type="entry name" value="FAD_PCMH"/>
    <property type="match status" value="1"/>
</dbReference>
<dbReference type="PANTHER" id="PTHR42973">
    <property type="entry name" value="BINDING OXIDOREDUCTASE, PUTATIVE (AFU_ORTHOLOGUE AFUA_1G17690)-RELATED"/>
    <property type="match status" value="1"/>
</dbReference>
<dbReference type="SUPFAM" id="SSF56176">
    <property type="entry name" value="FAD-binding/transporter-associated domain-like"/>
    <property type="match status" value="1"/>
</dbReference>
<dbReference type="EMBL" id="JALJOQ010000183">
    <property type="protein sequence ID" value="KAK9791125.1"/>
    <property type="molecule type" value="Genomic_DNA"/>
</dbReference>